<protein>
    <submittedName>
        <fullName evidence="2">Transposase</fullName>
    </submittedName>
</protein>
<reference evidence="2" key="1">
    <citation type="submission" date="2017-02" db="UniProtKB">
        <authorList>
            <consortium name="WormBaseParasite"/>
        </authorList>
    </citation>
    <scope>IDENTIFICATION</scope>
</reference>
<organism evidence="2">
    <name type="scientific">Thelazia callipaeda</name>
    <name type="common">Oriental eyeworm</name>
    <name type="synonym">Parasitic nematode</name>
    <dbReference type="NCBI Taxonomy" id="103827"/>
    <lineage>
        <taxon>Eukaryota</taxon>
        <taxon>Metazoa</taxon>
        <taxon>Ecdysozoa</taxon>
        <taxon>Nematoda</taxon>
        <taxon>Chromadorea</taxon>
        <taxon>Rhabditida</taxon>
        <taxon>Spirurina</taxon>
        <taxon>Spiruromorpha</taxon>
        <taxon>Thelazioidea</taxon>
        <taxon>Thelaziidae</taxon>
        <taxon>Thelazia</taxon>
    </lineage>
</organism>
<evidence type="ECO:0000256" key="1">
    <source>
        <dbReference type="SAM" id="MobiDB-lite"/>
    </source>
</evidence>
<dbReference type="AlphaFoldDB" id="A0A0N5D9A3"/>
<proteinExistence type="predicted"/>
<evidence type="ECO:0000313" key="2">
    <source>
        <dbReference type="WBParaSite" id="TCLT_0000971001-mRNA-1"/>
    </source>
</evidence>
<sequence length="54" mass="6368">LYKRSSSAGTAKVDTDSYKERTQSLDRSRPFSVYEKVLLLYAYLNLFKKLKNFK</sequence>
<feature type="region of interest" description="Disordered" evidence="1">
    <location>
        <begin position="1"/>
        <end position="21"/>
    </location>
</feature>
<accession>A0A0N5D9A3</accession>
<name>A0A0N5D9A3_THECL</name>
<dbReference type="WBParaSite" id="TCLT_0000971001-mRNA-1">
    <property type="protein sequence ID" value="TCLT_0000971001-mRNA-1"/>
    <property type="gene ID" value="TCLT_0000971001"/>
</dbReference>